<organism evidence="1">
    <name type="scientific">marine sediment metagenome</name>
    <dbReference type="NCBI Taxonomy" id="412755"/>
    <lineage>
        <taxon>unclassified sequences</taxon>
        <taxon>metagenomes</taxon>
        <taxon>ecological metagenomes</taxon>
    </lineage>
</organism>
<dbReference type="AlphaFoldDB" id="A0A0F9IGC4"/>
<sequence length="68" mass="7392">MADVKGAKLAARTGRVGPRKHYCPTCMGDSREVSDDAEAKAIMTIPGRKIIFGCRVGHRHNKGQTILL</sequence>
<reference evidence="1" key="1">
    <citation type="journal article" date="2015" name="Nature">
        <title>Complex archaea that bridge the gap between prokaryotes and eukaryotes.</title>
        <authorList>
            <person name="Spang A."/>
            <person name="Saw J.H."/>
            <person name="Jorgensen S.L."/>
            <person name="Zaremba-Niedzwiedzka K."/>
            <person name="Martijn J."/>
            <person name="Lind A.E."/>
            <person name="van Eijk R."/>
            <person name="Schleper C."/>
            <person name="Guy L."/>
            <person name="Ettema T.J."/>
        </authorList>
    </citation>
    <scope>NUCLEOTIDE SEQUENCE</scope>
</reference>
<protein>
    <submittedName>
        <fullName evidence="1">Uncharacterized protein</fullName>
    </submittedName>
</protein>
<accession>A0A0F9IGC4</accession>
<gene>
    <name evidence="1" type="ORF">LCGC14_1582890</name>
</gene>
<name>A0A0F9IGC4_9ZZZZ</name>
<dbReference type="EMBL" id="LAZR01012476">
    <property type="protein sequence ID" value="KKM26626.1"/>
    <property type="molecule type" value="Genomic_DNA"/>
</dbReference>
<comment type="caution">
    <text evidence="1">The sequence shown here is derived from an EMBL/GenBank/DDBJ whole genome shotgun (WGS) entry which is preliminary data.</text>
</comment>
<evidence type="ECO:0000313" key="1">
    <source>
        <dbReference type="EMBL" id="KKM26626.1"/>
    </source>
</evidence>
<proteinExistence type="predicted"/>